<dbReference type="VEuPathDB" id="CryptoDB:ChTU502y2012_413g0055"/>
<gene>
    <name evidence="2" type="ORF">CHUDEA4_1430</name>
    <name evidence="3" type="ORF">GY17_00003696</name>
</gene>
<dbReference type="VEuPathDB" id="CryptoDB:CHUDEA4_1430"/>
<feature type="compositionally biased region" description="Basic and acidic residues" evidence="1">
    <location>
        <begin position="331"/>
        <end position="346"/>
    </location>
</feature>
<dbReference type="PANTHER" id="PTHR10933:SF9">
    <property type="entry name" value="IMMUNOGLOBULIN-BINDING PROTEIN 1"/>
    <property type="match status" value="1"/>
</dbReference>
<dbReference type="InterPro" id="IPR007304">
    <property type="entry name" value="TAP46-like"/>
</dbReference>
<dbReference type="AlphaFoldDB" id="A0A0S4TDS7"/>
<feature type="region of interest" description="Disordered" evidence="1">
    <location>
        <begin position="323"/>
        <end position="378"/>
    </location>
</feature>
<dbReference type="InterPro" id="IPR038511">
    <property type="entry name" value="TAP42/TAP46-like_sf"/>
</dbReference>
<accession>A0A0S4TDS7</accession>
<sequence>MDFHQISEKFLNLLKRYYKEIYDDFSESGLDEIIKLRDEILDFGNEIDFSNIISKNEEVEDLNTNDIKYLLYSYIRAETTRYVKDHNVPKERVERRNDLNEIIELYLQFFNNTLEIRNTIFKDTLDLVDNSQIKNLFIEESEKKIIKDTRQIKIMRFKKIKELKSSLSLFFKSGFNLTDESENRDMILKAINLFFLESIEQISMINNEINILNYAIKEEFTKTSEIGDKRYGDNNINNINNKIQKNYPPLNIKHIAPNIRYLTSKENTSNTGFTFKDINGTAGIVINDRENFYSKVFGPSHTLPTISIAEAADMELKEALEQEKSSNIARKNKEERDQILHDKEYSKEEEEDELKARSWDDWKDLNPKGHGNTIRNRG</sequence>
<evidence type="ECO:0000313" key="4">
    <source>
        <dbReference type="Proteomes" id="UP001429100"/>
    </source>
</evidence>
<dbReference type="PANTHER" id="PTHR10933">
    <property type="entry name" value="IMMUNOGLOBULIN-BINDING PROTEIN 1"/>
    <property type="match status" value="1"/>
</dbReference>
<reference evidence="2" key="2">
    <citation type="submission" date="2015-08" db="EMBL/GenBank/DDBJ databases">
        <authorList>
            <person name="Babu N.S."/>
            <person name="Beckwith C.J."/>
            <person name="Beseler K.G."/>
            <person name="Brison A."/>
            <person name="Carone J.V."/>
            <person name="Caskin T.P."/>
            <person name="Diamond M."/>
            <person name="Durham M.E."/>
            <person name="Foxe J.M."/>
            <person name="Go M."/>
            <person name="Henderson B.A."/>
            <person name="Jones I.B."/>
            <person name="McGettigan J.A."/>
            <person name="Micheletti S.J."/>
            <person name="Nasrallah M.E."/>
            <person name="Ortiz D."/>
            <person name="Piller C.R."/>
            <person name="Privatt S.R."/>
            <person name="Schneider S.L."/>
            <person name="Sharp S."/>
            <person name="Smith T.C."/>
            <person name="Stanton J.D."/>
            <person name="Ullery H.E."/>
            <person name="Wilson R.J."/>
            <person name="Serrano M.G."/>
            <person name="Buck G."/>
            <person name="Lee V."/>
            <person name="Wang Y."/>
            <person name="Carvalho R."/>
            <person name="Voegtly L."/>
            <person name="Shi R."/>
            <person name="Duckworth R."/>
            <person name="Johnson A."/>
            <person name="Loviza R."/>
            <person name="Walstead R."/>
            <person name="Shah Z."/>
            <person name="Kiflezghi M."/>
            <person name="Wade K."/>
            <person name="Ball S.L."/>
            <person name="Bradley K.W."/>
            <person name="Asai D.J."/>
            <person name="Bowman C.A."/>
            <person name="Russell D.A."/>
            <person name="Pope W.H."/>
            <person name="Jacobs-Sera D."/>
            <person name="Hendrix R.W."/>
            <person name="Hatfull G.F."/>
        </authorList>
    </citation>
    <scope>NUCLEOTIDE SEQUENCE [LARGE SCALE GENOMIC DNA]</scope>
</reference>
<dbReference type="GO" id="GO:0051721">
    <property type="term" value="F:protein phosphatase 2A binding"/>
    <property type="evidence" value="ECO:0007669"/>
    <property type="project" value="TreeGrafter"/>
</dbReference>
<evidence type="ECO:0000313" key="3">
    <source>
        <dbReference type="EMBL" id="PPS93352.1"/>
    </source>
</evidence>
<dbReference type="EMBL" id="LN877950">
    <property type="protein sequence ID" value="CUV05520.1"/>
    <property type="molecule type" value="Genomic_DNA"/>
</dbReference>
<feature type="compositionally biased region" description="Basic and acidic residues" evidence="1">
    <location>
        <begin position="354"/>
        <end position="367"/>
    </location>
</feature>
<name>A0A0S4TDS7_CRYHO</name>
<evidence type="ECO:0000313" key="2">
    <source>
        <dbReference type="EMBL" id="CUV05520.1"/>
    </source>
</evidence>
<dbReference type="Proteomes" id="UP000199752">
    <property type="component" value="Chromosome 4"/>
</dbReference>
<evidence type="ECO:0000256" key="1">
    <source>
        <dbReference type="SAM" id="MobiDB-lite"/>
    </source>
</evidence>
<reference evidence="3 4" key="1">
    <citation type="submission" date="2014-11" db="EMBL/GenBank/DDBJ databases">
        <title>Comparative genomic analysis of Cryptosporidium hominis reveals occurrence of genetic recombination in virulent subtypes.</title>
        <authorList>
            <person name="Guo Y."/>
            <person name="Tang K."/>
            <person name="Frace M."/>
            <person name="Li N."/>
            <person name="Roellig D.M."/>
            <person name="Sammons S."/>
            <person name="Knipe K."/>
            <person name="Rowe L."/>
            <person name="Feng Y."/>
            <person name="Xiao L."/>
        </authorList>
    </citation>
    <scope>NUCLEOTIDE SEQUENCE [LARGE SCALE GENOMIC DNA]</scope>
    <source>
        <strain evidence="3">30976</strain>
    </source>
</reference>
<dbReference type="Gene3D" id="1.25.40.540">
    <property type="entry name" value="TAP42-like family"/>
    <property type="match status" value="1"/>
</dbReference>
<dbReference type="GO" id="GO:0009966">
    <property type="term" value="P:regulation of signal transduction"/>
    <property type="evidence" value="ECO:0007669"/>
    <property type="project" value="InterPro"/>
</dbReference>
<organism evidence="2">
    <name type="scientific">Cryptosporidium hominis</name>
    <dbReference type="NCBI Taxonomy" id="237895"/>
    <lineage>
        <taxon>Eukaryota</taxon>
        <taxon>Sar</taxon>
        <taxon>Alveolata</taxon>
        <taxon>Apicomplexa</taxon>
        <taxon>Conoidasida</taxon>
        <taxon>Coccidia</taxon>
        <taxon>Eucoccidiorida</taxon>
        <taxon>Eimeriorina</taxon>
        <taxon>Cryptosporidiidae</taxon>
        <taxon>Cryptosporidium</taxon>
    </lineage>
</organism>
<dbReference type="OrthoDB" id="10261753at2759"/>
<keyword evidence="4" id="KW-1185">Reference proteome</keyword>
<dbReference type="EMBL" id="JTAI01000021">
    <property type="protein sequence ID" value="PPS93352.1"/>
    <property type="molecule type" value="Genomic_DNA"/>
</dbReference>
<dbReference type="VEuPathDB" id="CryptoDB:GY17_00003696"/>
<dbReference type="VEuPathDB" id="CryptoDB:Chro.40163"/>
<dbReference type="GO" id="GO:0035303">
    <property type="term" value="P:regulation of dephosphorylation"/>
    <property type="evidence" value="ECO:0007669"/>
    <property type="project" value="TreeGrafter"/>
</dbReference>
<dbReference type="Pfam" id="PF04177">
    <property type="entry name" value="TAP42"/>
    <property type="match status" value="1"/>
</dbReference>
<dbReference type="GO" id="GO:0005829">
    <property type="term" value="C:cytosol"/>
    <property type="evidence" value="ECO:0007669"/>
    <property type="project" value="TreeGrafter"/>
</dbReference>
<protein>
    <submittedName>
        <fullName evidence="3">TAP42-like protein</fullName>
    </submittedName>
</protein>
<dbReference type="Proteomes" id="UP001429100">
    <property type="component" value="Unassembled WGS sequence"/>
</dbReference>
<proteinExistence type="predicted"/>
<reference evidence="3 4" key="3">
    <citation type="submission" date="2017-10" db="EMBL/GenBank/DDBJ databases">
        <title>Consistent, comparative and evidence-based genome annotation and re-annotation for the closely-related species, Cryptosporidium parvum, C. hominis and C. tyzzeri.</title>
        <authorList>
            <person name="Baptista R.P."/>
            <person name="Li Y."/>
            <person name="Sateriale A."/>
            <person name="Striepen B."/>
            <person name="Kissinger J.C."/>
        </authorList>
    </citation>
    <scope>NUCLEOTIDE SEQUENCE [LARGE SCALE GENOMIC DNA]</scope>
    <source>
        <strain evidence="3">30976</strain>
    </source>
</reference>